<dbReference type="InterPro" id="IPR001932">
    <property type="entry name" value="PPM-type_phosphatase-like_dom"/>
</dbReference>
<keyword evidence="1" id="KW-0378">Hydrolase</keyword>
<organism evidence="4 5">
    <name type="scientific">Caproicibacterium amylolyticum</name>
    <dbReference type="NCBI Taxonomy" id="2766537"/>
    <lineage>
        <taxon>Bacteria</taxon>
        <taxon>Bacillati</taxon>
        <taxon>Bacillota</taxon>
        <taxon>Clostridia</taxon>
        <taxon>Eubacteriales</taxon>
        <taxon>Oscillospiraceae</taxon>
        <taxon>Caproicibacterium</taxon>
    </lineage>
</organism>
<gene>
    <name evidence="4" type="ORF">H6X83_01625</name>
</gene>
<dbReference type="SMART" id="SM00331">
    <property type="entry name" value="PP2C_SIG"/>
    <property type="match status" value="1"/>
</dbReference>
<dbReference type="InterPro" id="IPR052016">
    <property type="entry name" value="Bact_Sigma-Reg"/>
</dbReference>
<dbReference type="Gene3D" id="3.60.40.10">
    <property type="entry name" value="PPM-type phosphatase domain"/>
    <property type="match status" value="1"/>
</dbReference>
<accession>A0A7G9WI80</accession>
<feature type="transmembrane region" description="Helical" evidence="2">
    <location>
        <begin position="173"/>
        <end position="206"/>
    </location>
</feature>
<dbReference type="AlphaFoldDB" id="A0A7G9WI80"/>
<evidence type="ECO:0000256" key="2">
    <source>
        <dbReference type="SAM" id="Phobius"/>
    </source>
</evidence>
<feature type="domain" description="PPM-type phosphatase" evidence="3">
    <location>
        <begin position="492"/>
        <end position="699"/>
    </location>
</feature>
<keyword evidence="2" id="KW-1133">Transmembrane helix</keyword>
<name>A0A7G9WI80_9FIRM</name>
<evidence type="ECO:0000256" key="1">
    <source>
        <dbReference type="ARBA" id="ARBA00022801"/>
    </source>
</evidence>
<dbReference type="EMBL" id="CP060696">
    <property type="protein sequence ID" value="QNO18392.1"/>
    <property type="molecule type" value="Genomic_DNA"/>
</dbReference>
<evidence type="ECO:0000313" key="4">
    <source>
        <dbReference type="EMBL" id="QNO18392.1"/>
    </source>
</evidence>
<dbReference type="PANTHER" id="PTHR43156">
    <property type="entry name" value="STAGE II SPORULATION PROTEIN E-RELATED"/>
    <property type="match status" value="1"/>
</dbReference>
<feature type="transmembrane region" description="Helical" evidence="2">
    <location>
        <begin position="239"/>
        <end position="257"/>
    </location>
</feature>
<evidence type="ECO:0000259" key="3">
    <source>
        <dbReference type="SMART" id="SM00331"/>
    </source>
</evidence>
<dbReference type="InterPro" id="IPR036457">
    <property type="entry name" value="PPM-type-like_dom_sf"/>
</dbReference>
<sequence>MTREQLLTWAKPRAVMKSIAQQAVFFALGLLSARAVVFGRCAPFGIAMAAACPWENALAAVLGAALGYILPGTVTVPMHCLTALLACIGIRWVLRSVAARLMQVKAGYAALLAGIPLLCTGMIVYFVNDSGSTAAAYAVAEALLAGAWAYFFSRTVDLFTEQRPMGHYLPQEMTCAAFSAGVFLLALAALRAGPITMGGVLAVLIILYASEYNGVAGGSVAGVAAGTCFAFTGDGLSGLAGAYGVGGLMAGLFAPLGRLPSACAFILSSAVASLPAAVTTQRLDTLWEVAAASVIYILLPERLTGNLIGRFAGKTDVREVPRAQDLRRTVVARLDHAADALGEVAGTVQQVGEKLDKAQQNRPQSALQELHRTQTAQNRRLMVRQFSAVSTVLEEMASEFELFERSDETSADLVSEVLYEFALQPLDVSCRVDRFERMTIEILAVRGEGVKVNKADLTREVSKVCGRTFSQPSISRTQTSWRLVFCERPLYRMVMGSARHNCYDNTLCGDSTRCFEDGTGRYIAILSDGMGTGGRAAVDGVMVSDLLAQLIQAGVGFDSALQIVNTAMGVKSGDESSATVDLVSADLYTGIVEFHKAGAAMSFVRVDGKVHPVDAPGIPVGILEQVSFHCSQEELAGNDLVVMVSDGALCEGTAWITALLEGSCEAKTPQELAEAVVAGAVARRSDGHDDDVTAIVLKLHAFRQQAD</sequence>
<dbReference type="SUPFAM" id="SSF81606">
    <property type="entry name" value="PP2C-like"/>
    <property type="match status" value="1"/>
</dbReference>
<reference evidence="4 5" key="1">
    <citation type="submission" date="2020-08" db="EMBL/GenBank/DDBJ databases">
        <authorList>
            <person name="Ren C."/>
            <person name="Gu Y."/>
            <person name="Xu Y."/>
        </authorList>
    </citation>
    <scope>NUCLEOTIDE SEQUENCE [LARGE SCALE GENOMIC DNA]</scope>
    <source>
        <strain evidence="4 5">LBM18003</strain>
    </source>
</reference>
<feature type="transmembrane region" description="Helical" evidence="2">
    <location>
        <begin position="65"/>
        <end position="94"/>
    </location>
</feature>
<feature type="transmembrane region" description="Helical" evidence="2">
    <location>
        <begin position="106"/>
        <end position="128"/>
    </location>
</feature>
<keyword evidence="2" id="KW-0812">Transmembrane</keyword>
<dbReference type="Pfam" id="PF19732">
    <property type="entry name" value="SpoIIE_N"/>
    <property type="match status" value="1"/>
</dbReference>
<dbReference type="RefSeq" id="WP_212507455.1">
    <property type="nucleotide sequence ID" value="NZ_CP060696.1"/>
</dbReference>
<dbReference type="PANTHER" id="PTHR43156:SF2">
    <property type="entry name" value="STAGE II SPORULATION PROTEIN E"/>
    <property type="match status" value="1"/>
</dbReference>
<evidence type="ECO:0000313" key="5">
    <source>
        <dbReference type="Proteomes" id="UP000516046"/>
    </source>
</evidence>
<dbReference type="Pfam" id="PF07228">
    <property type="entry name" value="SpoIIE"/>
    <property type="match status" value="1"/>
</dbReference>
<feature type="transmembrane region" description="Helical" evidence="2">
    <location>
        <begin position="134"/>
        <end position="152"/>
    </location>
</feature>
<protein>
    <submittedName>
        <fullName evidence="4">SpoIIE family protein phosphatase</fullName>
    </submittedName>
</protein>
<proteinExistence type="predicted"/>
<dbReference type="InterPro" id="IPR045768">
    <property type="entry name" value="SpoIIE_N"/>
</dbReference>
<dbReference type="KEGG" id="caml:H6X83_01625"/>
<keyword evidence="5" id="KW-1185">Reference proteome</keyword>
<dbReference type="Proteomes" id="UP000516046">
    <property type="component" value="Chromosome"/>
</dbReference>
<keyword evidence="2" id="KW-0472">Membrane</keyword>
<dbReference type="GO" id="GO:0016791">
    <property type="term" value="F:phosphatase activity"/>
    <property type="evidence" value="ECO:0007669"/>
    <property type="project" value="TreeGrafter"/>
</dbReference>